<feature type="compositionally biased region" description="Polar residues" evidence="1">
    <location>
        <begin position="946"/>
        <end position="959"/>
    </location>
</feature>
<dbReference type="Gene3D" id="2.60.40.10">
    <property type="entry name" value="Immunoglobulins"/>
    <property type="match status" value="3"/>
</dbReference>
<feature type="domain" description="GEVED" evidence="3">
    <location>
        <begin position="137"/>
        <end position="211"/>
    </location>
</feature>
<dbReference type="NCBIfam" id="TIGR01451">
    <property type="entry name" value="B_ant_repeat"/>
    <property type="match status" value="6"/>
</dbReference>
<feature type="domain" description="DUF11" evidence="2">
    <location>
        <begin position="707"/>
        <end position="830"/>
    </location>
</feature>
<accession>A0AAE4BP22</accession>
<evidence type="ECO:0000313" key="4">
    <source>
        <dbReference type="EMBL" id="MDR6219336.1"/>
    </source>
</evidence>
<evidence type="ECO:0000256" key="1">
    <source>
        <dbReference type="SAM" id="MobiDB-lite"/>
    </source>
</evidence>
<feature type="domain" description="DUF11" evidence="2">
    <location>
        <begin position="970"/>
        <end position="1099"/>
    </location>
</feature>
<dbReference type="EMBL" id="JAVDQK010000006">
    <property type="protein sequence ID" value="MDR6219336.1"/>
    <property type="molecule type" value="Genomic_DNA"/>
</dbReference>
<dbReference type="Pfam" id="PF20009">
    <property type="entry name" value="GEVED"/>
    <property type="match status" value="1"/>
</dbReference>
<name>A0AAE4BP22_9DEIO</name>
<feature type="domain" description="DUF11" evidence="2">
    <location>
        <begin position="1575"/>
        <end position="1693"/>
    </location>
</feature>
<evidence type="ECO:0000313" key="5">
    <source>
        <dbReference type="Proteomes" id="UP001185331"/>
    </source>
</evidence>
<feature type="domain" description="DUF11" evidence="2">
    <location>
        <begin position="1341"/>
        <end position="1473"/>
    </location>
</feature>
<feature type="domain" description="DUF11" evidence="2">
    <location>
        <begin position="1222"/>
        <end position="1333"/>
    </location>
</feature>
<protein>
    <submittedName>
        <fullName evidence="4">Repeat protein (TIGR01451 family)</fullName>
    </submittedName>
</protein>
<dbReference type="InterPro" id="IPR047589">
    <property type="entry name" value="DUF11_rpt"/>
</dbReference>
<dbReference type="PANTHER" id="PTHR34819">
    <property type="entry name" value="LARGE CYSTEINE-RICH PERIPLASMIC PROTEIN OMCB"/>
    <property type="match status" value="1"/>
</dbReference>
<evidence type="ECO:0000259" key="3">
    <source>
        <dbReference type="Pfam" id="PF20009"/>
    </source>
</evidence>
<comment type="caution">
    <text evidence="4">The sequence shown here is derived from an EMBL/GenBank/DDBJ whole genome shotgun (WGS) entry which is preliminary data.</text>
</comment>
<dbReference type="InterPro" id="IPR001434">
    <property type="entry name" value="OmcB-like_DUF11"/>
</dbReference>
<evidence type="ECO:0000259" key="2">
    <source>
        <dbReference type="Pfam" id="PF01345"/>
    </source>
</evidence>
<dbReference type="InterPro" id="IPR045474">
    <property type="entry name" value="GEVED"/>
</dbReference>
<dbReference type="Pfam" id="PF01345">
    <property type="entry name" value="DUF11"/>
    <property type="match status" value="7"/>
</dbReference>
<reference evidence="4" key="1">
    <citation type="submission" date="2023-07" db="EMBL/GenBank/DDBJ databases">
        <title>Sorghum-associated microbial communities from plants grown in Nebraska, USA.</title>
        <authorList>
            <person name="Schachtman D."/>
        </authorList>
    </citation>
    <scope>NUCLEOTIDE SEQUENCE</scope>
    <source>
        <strain evidence="4">BE330</strain>
    </source>
</reference>
<feature type="region of interest" description="Disordered" evidence="1">
    <location>
        <begin position="943"/>
        <end position="963"/>
    </location>
</feature>
<organism evidence="4 5">
    <name type="scientific">Deinococcus soli</name>
    <name type="common">ex Cha et al. 2016</name>
    <dbReference type="NCBI Taxonomy" id="1309411"/>
    <lineage>
        <taxon>Bacteria</taxon>
        <taxon>Thermotogati</taxon>
        <taxon>Deinococcota</taxon>
        <taxon>Deinococci</taxon>
        <taxon>Deinococcales</taxon>
        <taxon>Deinococcaceae</taxon>
        <taxon>Deinococcus</taxon>
    </lineage>
</organism>
<feature type="domain" description="DUF11" evidence="2">
    <location>
        <begin position="218"/>
        <end position="342"/>
    </location>
</feature>
<dbReference type="PANTHER" id="PTHR34819:SF3">
    <property type="entry name" value="CELL SURFACE PROTEIN"/>
    <property type="match status" value="1"/>
</dbReference>
<proteinExistence type="predicted"/>
<dbReference type="RefSeq" id="WP_309855539.1">
    <property type="nucleotide sequence ID" value="NZ_JAVDQJ010000006.1"/>
</dbReference>
<gene>
    <name evidence="4" type="ORF">J2Y00_002933</name>
</gene>
<dbReference type="Proteomes" id="UP001185331">
    <property type="component" value="Unassembled WGS sequence"/>
</dbReference>
<dbReference type="InterPro" id="IPR051172">
    <property type="entry name" value="Chlamydia_OmcB"/>
</dbReference>
<feature type="domain" description="DUF11" evidence="2">
    <location>
        <begin position="839"/>
        <end position="961"/>
    </location>
</feature>
<dbReference type="InterPro" id="IPR013783">
    <property type="entry name" value="Ig-like_fold"/>
</dbReference>
<sequence>MTTNTTKLYPVPDYDINQAAGSTRTSGPAADATNFAVSVDEDFGDAPATYDPAAAASHVVGDLKLGSTIDADNTGTLNGGTAITPSPNAVAAGADNTGTNGDGVDEDAISTFPTLLNSASAYSLPVPISGASQPGQVCGWVDYNRNGTFEVGERACAAFAAGASSVTLNWTGLSGLTGGTNYVRLRASYDTTGVQTPTGRLDSGEVEDYRLTISPAADLIVTKTNSVTSVNSGETTTYTVRVTNNGPSTATGAVLTDAVVSGLNVTSVACSGTPGQCTAGTTPTVAQLQAGYALPTLASGQFYEVTVTGTVTGTGGSLSNTAIVAAPSGITDPATANNSATDTDTINPPFVSTTPPVCSALTGNTGLGSNLVTDFSGGTFGLSSSDPTVASTGTKSPAAWPYLSTTIPNYTYIQVSPNSPNDGFVSLVNRLSTPRIFNVWSSSLTPITVNSSGVASDDSATGRFLLVNGANPGNAVLVSTISGLTPNTNYQVTGLFANLFDNGATGALLPNVDIYVNGVSYYKTGNIPQDQVAKWRRSGFVFNSGASTSVTFSLVNNVSSGNGNDFAFDQLNVNQCQGNWVNTFSGYLYGDLNTSSTFQNPSEPQLPAGVTVDLRYIDANGNTVTVAKTTTGVGADTGKYVFTNVPPPPTGFTYFVHVENGTTAGETNTVPAGYTLTTPNDIALPGTPNYTNGTNAAPDFGFRSTADLSITKTDGVTSVNAGGTTTYTIRVTNLGPNPTTAILTDAAVSGLNVTAVSCSATPGRCTAGTTPTISQLQAGYGLPILASGETYELTVTATVTATSGSVANTATVTAPAGTVDGTNTNNSATDTDTVTPVADLSVTKTDGVSSVNASGTTTYTIRVTNAGPSSVTGATLTDAAVAGLTVTSVTCSNTPGQCSAAPTVTQLQAGYALPALASGQFFEIRVTGTVTATGGTLANTATVTAPSGTTDPTAGNNSATDTDTVTPVTDVAVSKAVNVVAAGPGGTVTYTIRAWNNGPSPAGSATLTDTVSASLTGVTWTCAGTGGASCSAASGSGNAISLTVNLGTDTGSVTTADTRYVTLTVTGTLVSSATGTLGNTASVSDASDSTPANNSASVSTRVVDAVNDTGSVTFNQGATFTILGNDTVGGAAATTTNATLPTIVTNGGLTGLSVNASGQLVLAASALNLPGTYTVTYQICDATLTSACDTATIAITVTPAAADLAITKAQRAGTGGTFQTTALSVVQGGAVQYQIVVTNNGPSAVTNATFTDAVPANLTGLSVVSATGTGTTCTASFTGGTLNGTFSGASGTSCTVTIQGTATTTGTFTNTATVTAPSGITDATTGNNTASVNTTVTPAADLAIDKSAPVAVGSGRAVSYTIRVWNNGPSSVTGATVTDSLPSGFTVTGISCAATGTATCGTQTFTASSVTITTGTLSLDTNAANATPDGNFLTYTLTGTAPASGTLSNTASVAAPAGTTDLPSGNNSSAAAVTRVIDAVNDAAVNLAFGTGGTVTVLGNDTVGGAAATTVNVAVTVQNAGGITSLTVNGSGQLVVPAATPAGSYTVTYQICDATLTTACDAATVTVDVGAASADVTITKTGPAFAKPGETISYTLTVTNAGPNAATGVTVSDTLPTGLTYVSSAPAATVSGQTLSWTLGTLAASASQTITVTATAPSEATLLSTPATRTLTNTASVSSATTDPTPANNTATAVTQMVAAKLTKSVRNVTQNTTFGTSGGGLPGEVLEYCIAFENIGGAPLPNFVVTDHVPGTTNAQAGGYDAEEASAATGFGVKLTRGTTTPTTSYFTSAADADTGALSSTGGSFGRGTMTVNLGALAVGDQGSVCFRTAIR</sequence>